<evidence type="ECO:0000313" key="1">
    <source>
        <dbReference type="EMBL" id="AGL93953.1"/>
    </source>
</evidence>
<organism evidence="1">
    <name type="scientific">Oncopeltus fasciatus</name>
    <name type="common">Large milkweed bug</name>
    <dbReference type="NCBI Taxonomy" id="7536"/>
    <lineage>
        <taxon>Eukaryota</taxon>
        <taxon>Metazoa</taxon>
        <taxon>Ecdysozoa</taxon>
        <taxon>Arthropoda</taxon>
        <taxon>Hexapoda</taxon>
        <taxon>Insecta</taxon>
        <taxon>Pterygota</taxon>
        <taxon>Neoptera</taxon>
        <taxon>Paraneoptera</taxon>
        <taxon>Hemiptera</taxon>
        <taxon>Heteroptera</taxon>
        <taxon>Panheteroptera</taxon>
        <taxon>Pentatomomorpha</taxon>
        <taxon>Lygaeoidea</taxon>
        <taxon>Lygaeidae</taxon>
        <taxon>Lygaeinae</taxon>
        <taxon>Oncopeltus</taxon>
    </lineage>
</organism>
<dbReference type="EMBL" id="KC576905">
    <property type="protein sequence ID" value="AGL93953.1"/>
    <property type="molecule type" value="mRNA"/>
</dbReference>
<accession>R4S9X9</accession>
<name>R4S9X9_ONCFA</name>
<proteinExistence type="evidence at transcript level"/>
<sequence length="363" mass="41747">MARITFSSTSDLQRRVFLMVKVIFLLLLIITDRTLSADNLDVGKSLNVFGRYAYFSISMKVVARNDSIKPWVFREPLVDVFQNLSGSVSCLKEPKSHIHAEFNLELCDNLDQLFQAYFREFVIEGMDESWRAFTSSWSVRTIAQNFGIDVRYVTSPRSYILVRAFRKRKCKTLINPLEGTTALPLTHVKALADKVTVGNKESVLKFIKTYGSHYIESYATGDSLYQVFVFHTPVFRRLKARLEPHGIDSFTKNDLNAIFSPWYAEQVGSVLSASGNMTITNWANKVFTSAAHLLPYTSLMKMYGDVQHFKELDNLLQNEALLSLKLKALSAIFEDPSKKIWFLEFLFNNMHLWEQNMYSFLGR</sequence>
<reference evidence="1" key="1">
    <citation type="journal article" date="2013" name="Dev. Biol.">
        <title>Evolution of the insect terminal patterning system--insights from the milkweed bug, Oncopeltus fasciatus.</title>
        <authorList>
            <person name="Weisbrod A."/>
            <person name="Cohen M."/>
            <person name="Chipman A.D."/>
        </authorList>
    </citation>
    <scope>NUCLEOTIDE SEQUENCE</scope>
</reference>
<dbReference type="AlphaFoldDB" id="R4S9X9"/>
<protein>
    <submittedName>
        <fullName evidence="1">Torso-like protein</fullName>
    </submittedName>
</protein>